<feature type="region of interest" description="Disordered" evidence="1">
    <location>
        <begin position="52"/>
        <end position="81"/>
    </location>
</feature>
<protein>
    <submittedName>
        <fullName evidence="2">Uncharacterized protein</fullName>
    </submittedName>
</protein>
<organism evidence="2 3">
    <name type="scientific">Helianthus annuus</name>
    <name type="common">Common sunflower</name>
    <dbReference type="NCBI Taxonomy" id="4232"/>
    <lineage>
        <taxon>Eukaryota</taxon>
        <taxon>Viridiplantae</taxon>
        <taxon>Streptophyta</taxon>
        <taxon>Embryophyta</taxon>
        <taxon>Tracheophyta</taxon>
        <taxon>Spermatophyta</taxon>
        <taxon>Magnoliopsida</taxon>
        <taxon>eudicotyledons</taxon>
        <taxon>Gunneridae</taxon>
        <taxon>Pentapetalae</taxon>
        <taxon>asterids</taxon>
        <taxon>campanulids</taxon>
        <taxon>Asterales</taxon>
        <taxon>Asteraceae</taxon>
        <taxon>Asteroideae</taxon>
        <taxon>Heliantheae alliance</taxon>
        <taxon>Heliantheae</taxon>
        <taxon>Helianthus</taxon>
    </lineage>
</organism>
<dbReference type="EMBL" id="CM007902">
    <property type="protein sequence ID" value="OTG02720.1"/>
    <property type="molecule type" value="Genomic_DNA"/>
</dbReference>
<dbReference type="InParanoid" id="A0A251SV63"/>
<gene>
    <name evidence="2" type="ORF">HannXRQ_Chr13g0416241</name>
</gene>
<evidence type="ECO:0000256" key="1">
    <source>
        <dbReference type="SAM" id="MobiDB-lite"/>
    </source>
</evidence>
<dbReference type="Proteomes" id="UP000215914">
    <property type="component" value="Chromosome 13"/>
</dbReference>
<feature type="compositionally biased region" description="Polar residues" evidence="1">
    <location>
        <begin position="52"/>
        <end position="67"/>
    </location>
</feature>
<proteinExistence type="predicted"/>
<accession>A0A251SV63</accession>
<evidence type="ECO:0000313" key="3">
    <source>
        <dbReference type="Proteomes" id="UP000215914"/>
    </source>
</evidence>
<evidence type="ECO:0000313" key="2">
    <source>
        <dbReference type="EMBL" id="OTG02720.1"/>
    </source>
</evidence>
<reference evidence="3" key="1">
    <citation type="journal article" date="2017" name="Nature">
        <title>The sunflower genome provides insights into oil metabolism, flowering and Asterid evolution.</title>
        <authorList>
            <person name="Badouin H."/>
            <person name="Gouzy J."/>
            <person name="Grassa C.J."/>
            <person name="Murat F."/>
            <person name="Staton S.E."/>
            <person name="Cottret L."/>
            <person name="Lelandais-Briere C."/>
            <person name="Owens G.L."/>
            <person name="Carrere S."/>
            <person name="Mayjonade B."/>
            <person name="Legrand L."/>
            <person name="Gill N."/>
            <person name="Kane N.C."/>
            <person name="Bowers J.E."/>
            <person name="Hubner S."/>
            <person name="Bellec A."/>
            <person name="Berard A."/>
            <person name="Berges H."/>
            <person name="Blanchet N."/>
            <person name="Boniface M.C."/>
            <person name="Brunel D."/>
            <person name="Catrice O."/>
            <person name="Chaidir N."/>
            <person name="Claudel C."/>
            <person name="Donnadieu C."/>
            <person name="Faraut T."/>
            <person name="Fievet G."/>
            <person name="Helmstetter N."/>
            <person name="King M."/>
            <person name="Knapp S.J."/>
            <person name="Lai Z."/>
            <person name="Le Paslier M.C."/>
            <person name="Lippi Y."/>
            <person name="Lorenzon L."/>
            <person name="Mandel J.R."/>
            <person name="Marage G."/>
            <person name="Marchand G."/>
            <person name="Marquand E."/>
            <person name="Bret-Mestries E."/>
            <person name="Morien E."/>
            <person name="Nambeesan S."/>
            <person name="Nguyen T."/>
            <person name="Pegot-Espagnet P."/>
            <person name="Pouilly N."/>
            <person name="Raftis F."/>
            <person name="Sallet E."/>
            <person name="Schiex T."/>
            <person name="Thomas J."/>
            <person name="Vandecasteele C."/>
            <person name="Vares D."/>
            <person name="Vear F."/>
            <person name="Vautrin S."/>
            <person name="Crespi M."/>
            <person name="Mangin B."/>
            <person name="Burke J.M."/>
            <person name="Salse J."/>
            <person name="Munos S."/>
            <person name="Vincourt P."/>
            <person name="Rieseberg L.H."/>
            <person name="Langlade N.B."/>
        </authorList>
    </citation>
    <scope>NUCLEOTIDE SEQUENCE [LARGE SCALE GENOMIC DNA]</scope>
    <source>
        <strain evidence="3">cv. SF193</strain>
    </source>
</reference>
<name>A0A251SV63_HELAN</name>
<dbReference type="AlphaFoldDB" id="A0A251SV63"/>
<sequence length="81" mass="9018">MLSGAISNLDNRDAIEYWLIKARYKSDLFFDLGQVRIYRLLVKSAMIGQVFSESPSSQIEGLKSTNKPLMGQPGKRPSGVV</sequence>
<keyword evidence="3" id="KW-1185">Reference proteome</keyword>